<accession>A0A0B2R6J4</accession>
<gene>
    <name evidence="1" type="ORF">glysoja_025559</name>
</gene>
<evidence type="ECO:0000313" key="1">
    <source>
        <dbReference type="EMBL" id="KHN27754.1"/>
    </source>
</evidence>
<sequence length="116" mass="13095">MFICWNDILSMGDAGFMLDFVKFLNAKSFEVREMATEALSDMVIVPRNRKGNKIFLISILMSLTSCTSGRKKIVSSGYAKNIEKLADAEVSFDANRLVKKLSTNRFHNLLTGIWHS</sequence>
<dbReference type="PANTHER" id="PTHR46043:SF5">
    <property type="entry name" value="ARM REPEAT SUPERFAMILY PROTEIN"/>
    <property type="match status" value="1"/>
</dbReference>
<dbReference type="Proteomes" id="UP000053555">
    <property type="component" value="Unassembled WGS sequence"/>
</dbReference>
<reference evidence="1" key="1">
    <citation type="submission" date="2014-07" db="EMBL/GenBank/DDBJ databases">
        <title>Identification of a novel salt tolerance gene in wild soybean by whole-genome sequencing.</title>
        <authorList>
            <person name="Lam H.-M."/>
            <person name="Qi X."/>
            <person name="Li M.-W."/>
            <person name="Liu X."/>
            <person name="Xie M."/>
            <person name="Ni M."/>
            <person name="Xu X."/>
        </authorList>
    </citation>
    <scope>NUCLEOTIDE SEQUENCE [LARGE SCALE GENOMIC DNA]</scope>
    <source>
        <tissue evidence="1">Root</tissue>
    </source>
</reference>
<dbReference type="EMBL" id="KN653085">
    <property type="protein sequence ID" value="KHN27754.1"/>
    <property type="molecule type" value="Genomic_DNA"/>
</dbReference>
<proteinExistence type="predicted"/>
<name>A0A0B2R6J4_GLYSO</name>
<dbReference type="PANTHER" id="PTHR46043">
    <property type="entry name" value="ARM REPEAT SUPERFAMILY PROTEIN"/>
    <property type="match status" value="1"/>
</dbReference>
<organism evidence="1">
    <name type="scientific">Glycine soja</name>
    <name type="common">Wild soybean</name>
    <dbReference type="NCBI Taxonomy" id="3848"/>
    <lineage>
        <taxon>Eukaryota</taxon>
        <taxon>Viridiplantae</taxon>
        <taxon>Streptophyta</taxon>
        <taxon>Embryophyta</taxon>
        <taxon>Tracheophyta</taxon>
        <taxon>Spermatophyta</taxon>
        <taxon>Magnoliopsida</taxon>
        <taxon>eudicotyledons</taxon>
        <taxon>Gunneridae</taxon>
        <taxon>Pentapetalae</taxon>
        <taxon>rosids</taxon>
        <taxon>fabids</taxon>
        <taxon>Fabales</taxon>
        <taxon>Fabaceae</taxon>
        <taxon>Papilionoideae</taxon>
        <taxon>50 kb inversion clade</taxon>
        <taxon>NPAAA clade</taxon>
        <taxon>indigoferoid/millettioid clade</taxon>
        <taxon>Phaseoleae</taxon>
        <taxon>Glycine</taxon>
        <taxon>Glycine subgen. Soja</taxon>
    </lineage>
</organism>
<dbReference type="AlphaFoldDB" id="A0A0B2R6J4"/>
<protein>
    <submittedName>
        <fullName evidence="1">Uncharacterized protein</fullName>
    </submittedName>
</protein>